<accession>A0ABV5YBU4</accession>
<feature type="domain" description="Enoyl reductase (ER)" evidence="3">
    <location>
        <begin position="10"/>
        <end position="321"/>
    </location>
</feature>
<dbReference type="InterPro" id="IPR013149">
    <property type="entry name" value="ADH-like_C"/>
</dbReference>
<dbReference type="Proteomes" id="UP001589627">
    <property type="component" value="Unassembled WGS sequence"/>
</dbReference>
<evidence type="ECO:0000313" key="5">
    <source>
        <dbReference type="Proteomes" id="UP001589627"/>
    </source>
</evidence>
<dbReference type="InterPro" id="IPR020843">
    <property type="entry name" value="ER"/>
</dbReference>
<keyword evidence="2" id="KW-0560">Oxidoreductase</keyword>
<dbReference type="InterPro" id="IPR011032">
    <property type="entry name" value="GroES-like_sf"/>
</dbReference>
<dbReference type="SMART" id="SM00829">
    <property type="entry name" value="PKS_ER"/>
    <property type="match status" value="1"/>
</dbReference>
<comment type="caution">
    <text evidence="4">The sequence shown here is derived from an EMBL/GenBank/DDBJ whole genome shotgun (WGS) entry which is preliminary data.</text>
</comment>
<reference evidence="4 5" key="1">
    <citation type="submission" date="2024-09" db="EMBL/GenBank/DDBJ databases">
        <authorList>
            <person name="Sun Q."/>
            <person name="Mori K."/>
        </authorList>
    </citation>
    <scope>NUCLEOTIDE SEQUENCE [LARGE SCALE GENOMIC DNA]</scope>
    <source>
        <strain evidence="4 5">TBRC 0563</strain>
    </source>
</reference>
<sequence>MRVVRYREYGGPEVLVAERSEVPVPAPGEVLIRAEVIGVNFIETQRRRGQAPIPSPLPGAPAGDVVGIVEALGDGVSGLAAGDRVAAAVFHDAYADFVTAEAGWLVPLPAGLDPLAASVLASPAQTAWTVVRTARIEAGETVLVHAAAGTIGHLAVQLARLAGAGTIVATASSPAKLDFAREYGADITIDYSRATWPAEARDSVGEVDVILDSVGGETTHRGIGLLAPFGRLVSFGSAGGGPEMPVVSTMDLMGMKYVTGSSLAEWRLRRPDQVRAGLAELIDHLDHGRLRVGIHAALPLAEAARAHQIIEDRTQLGRVVLLP</sequence>
<name>A0ABV5YBU4_9ACTN</name>
<dbReference type="SUPFAM" id="SSF51735">
    <property type="entry name" value="NAD(P)-binding Rossmann-fold domains"/>
    <property type="match status" value="1"/>
</dbReference>
<dbReference type="Gene3D" id="3.90.180.10">
    <property type="entry name" value="Medium-chain alcohol dehydrogenases, catalytic domain"/>
    <property type="match status" value="1"/>
</dbReference>
<dbReference type="Gene3D" id="3.40.50.720">
    <property type="entry name" value="NAD(P)-binding Rossmann-like Domain"/>
    <property type="match status" value="1"/>
</dbReference>
<dbReference type="Pfam" id="PF00107">
    <property type="entry name" value="ADH_zinc_N"/>
    <property type="match status" value="1"/>
</dbReference>
<dbReference type="SUPFAM" id="SSF50129">
    <property type="entry name" value="GroES-like"/>
    <property type="match status" value="1"/>
</dbReference>
<protein>
    <submittedName>
        <fullName evidence="4">Zinc-binding alcohol dehydrogenase family protein</fullName>
    </submittedName>
</protein>
<gene>
    <name evidence="4" type="ORF">ACFFNX_09850</name>
</gene>
<evidence type="ECO:0000256" key="2">
    <source>
        <dbReference type="ARBA" id="ARBA00023002"/>
    </source>
</evidence>
<dbReference type="RefSeq" id="WP_378198301.1">
    <property type="nucleotide sequence ID" value="NZ_JBHLZP010000050.1"/>
</dbReference>
<proteinExistence type="predicted"/>
<dbReference type="InterPro" id="IPR013154">
    <property type="entry name" value="ADH-like_N"/>
</dbReference>
<evidence type="ECO:0000313" key="4">
    <source>
        <dbReference type="EMBL" id="MFB9832490.1"/>
    </source>
</evidence>
<evidence type="ECO:0000256" key="1">
    <source>
        <dbReference type="ARBA" id="ARBA00022857"/>
    </source>
</evidence>
<dbReference type="PANTHER" id="PTHR48106:SF13">
    <property type="entry name" value="QUINONE OXIDOREDUCTASE-RELATED"/>
    <property type="match status" value="1"/>
</dbReference>
<dbReference type="Pfam" id="PF08240">
    <property type="entry name" value="ADH_N"/>
    <property type="match status" value="1"/>
</dbReference>
<dbReference type="InterPro" id="IPR036291">
    <property type="entry name" value="NAD(P)-bd_dom_sf"/>
</dbReference>
<keyword evidence="5" id="KW-1185">Reference proteome</keyword>
<evidence type="ECO:0000259" key="3">
    <source>
        <dbReference type="SMART" id="SM00829"/>
    </source>
</evidence>
<dbReference type="PANTHER" id="PTHR48106">
    <property type="entry name" value="QUINONE OXIDOREDUCTASE PIG3-RELATED"/>
    <property type="match status" value="1"/>
</dbReference>
<organism evidence="4 5">
    <name type="scientific">Actinoallomurus acaciae</name>
    <dbReference type="NCBI Taxonomy" id="502577"/>
    <lineage>
        <taxon>Bacteria</taxon>
        <taxon>Bacillati</taxon>
        <taxon>Actinomycetota</taxon>
        <taxon>Actinomycetes</taxon>
        <taxon>Streptosporangiales</taxon>
        <taxon>Thermomonosporaceae</taxon>
        <taxon>Actinoallomurus</taxon>
    </lineage>
</organism>
<dbReference type="EMBL" id="JBHLZP010000050">
    <property type="protein sequence ID" value="MFB9832490.1"/>
    <property type="molecule type" value="Genomic_DNA"/>
</dbReference>
<keyword evidence="1" id="KW-0521">NADP</keyword>